<dbReference type="AlphaFoldDB" id="A0A2A4B0K9"/>
<name>A0A2A4B0K9_9SPHN</name>
<comment type="caution">
    <text evidence="5">The sequence shown here is derived from an EMBL/GenBank/DDBJ whole genome shotgun (WGS) entry which is preliminary data.</text>
</comment>
<dbReference type="InterPro" id="IPR028082">
    <property type="entry name" value="Peripla_BP_I"/>
</dbReference>
<dbReference type="GO" id="GO:0003700">
    <property type="term" value="F:DNA-binding transcription factor activity"/>
    <property type="evidence" value="ECO:0007669"/>
    <property type="project" value="TreeGrafter"/>
</dbReference>
<keyword evidence="3" id="KW-0804">Transcription</keyword>
<dbReference type="OrthoDB" id="7185860at2"/>
<dbReference type="CDD" id="cd01392">
    <property type="entry name" value="HTH_LacI"/>
    <property type="match status" value="1"/>
</dbReference>
<proteinExistence type="predicted"/>
<dbReference type="PROSITE" id="PS00356">
    <property type="entry name" value="HTH_LACI_1"/>
    <property type="match status" value="1"/>
</dbReference>
<dbReference type="PANTHER" id="PTHR30146:SF153">
    <property type="entry name" value="LACTOSE OPERON REPRESSOR"/>
    <property type="match status" value="1"/>
</dbReference>
<evidence type="ECO:0000256" key="2">
    <source>
        <dbReference type="ARBA" id="ARBA00023125"/>
    </source>
</evidence>
<sequence>MWMRATRRGQGGVTVQDVARAAGVSAMTVSRVVNGGHNVRESTRLAVVEAIDRLQYKPNPAARSLAVGEATQIGLLYANPSAAYLSQFLIGALAAARRAGCHLVLEPCEGESADEQAEATRQFAGADVQGVILPPPLCESEPVRTELAAAGIPSVAVAMGRHEAGTFNVRIDDFEAAAAMTRHLIDLGHRDIAFIRGHPNQVASAERHRGFVHAVEAAGLDPAAMRVEPGYFTYRSGLAATERLLRQRPRPTAIFAANDDMAAAAVGVAHRQGLHIPRDISIVGFDDVALATNVWPELTTVRQPIAQMAETAVAMLLARLRKRGGGDAAEGEELIVPHELVVRESTAPPPRDAAHR</sequence>
<keyword evidence="6" id="KW-1185">Reference proteome</keyword>
<evidence type="ECO:0000313" key="6">
    <source>
        <dbReference type="Proteomes" id="UP000218366"/>
    </source>
</evidence>
<dbReference type="CDD" id="cd01545">
    <property type="entry name" value="PBP1_SalR"/>
    <property type="match status" value="1"/>
</dbReference>
<dbReference type="Pfam" id="PF00356">
    <property type="entry name" value="LacI"/>
    <property type="match status" value="1"/>
</dbReference>
<accession>A0A2A4B0K9</accession>
<dbReference type="PANTHER" id="PTHR30146">
    <property type="entry name" value="LACI-RELATED TRANSCRIPTIONAL REPRESSOR"/>
    <property type="match status" value="1"/>
</dbReference>
<dbReference type="Gene3D" id="3.40.50.2300">
    <property type="match status" value="2"/>
</dbReference>
<dbReference type="EMBL" id="NWMW01000002">
    <property type="protein sequence ID" value="PCD02723.1"/>
    <property type="molecule type" value="Genomic_DNA"/>
</dbReference>
<evidence type="ECO:0000259" key="4">
    <source>
        <dbReference type="PROSITE" id="PS50932"/>
    </source>
</evidence>
<dbReference type="Gene3D" id="1.10.260.40">
    <property type="entry name" value="lambda repressor-like DNA-binding domains"/>
    <property type="match status" value="1"/>
</dbReference>
<keyword evidence="2" id="KW-0238">DNA-binding</keyword>
<dbReference type="Proteomes" id="UP000218366">
    <property type="component" value="Unassembled WGS sequence"/>
</dbReference>
<reference evidence="5 6" key="1">
    <citation type="submission" date="2017-09" db="EMBL/GenBank/DDBJ databases">
        <title>Sphingomonas spermidinifaciens 9NM-10, whole genome shotgun sequence.</title>
        <authorList>
            <person name="Feng G."/>
            <person name="Zhu H."/>
        </authorList>
    </citation>
    <scope>NUCLEOTIDE SEQUENCE [LARGE SCALE GENOMIC DNA]</scope>
    <source>
        <strain evidence="5 6">9NM-10</strain>
    </source>
</reference>
<evidence type="ECO:0000313" key="5">
    <source>
        <dbReference type="EMBL" id="PCD02723.1"/>
    </source>
</evidence>
<evidence type="ECO:0000256" key="3">
    <source>
        <dbReference type="ARBA" id="ARBA00023163"/>
    </source>
</evidence>
<dbReference type="SUPFAM" id="SSF53822">
    <property type="entry name" value="Periplasmic binding protein-like I"/>
    <property type="match status" value="1"/>
</dbReference>
<gene>
    <name evidence="5" type="ORF">COC42_15205</name>
</gene>
<dbReference type="SUPFAM" id="SSF47413">
    <property type="entry name" value="lambda repressor-like DNA-binding domains"/>
    <property type="match status" value="1"/>
</dbReference>
<dbReference type="SMART" id="SM00354">
    <property type="entry name" value="HTH_LACI"/>
    <property type="match status" value="1"/>
</dbReference>
<keyword evidence="1" id="KW-0805">Transcription regulation</keyword>
<feature type="domain" description="HTH lacI-type" evidence="4">
    <location>
        <begin position="13"/>
        <end position="67"/>
    </location>
</feature>
<evidence type="ECO:0000256" key="1">
    <source>
        <dbReference type="ARBA" id="ARBA00023015"/>
    </source>
</evidence>
<dbReference type="PRINTS" id="PR00036">
    <property type="entry name" value="HTHLACI"/>
</dbReference>
<dbReference type="GO" id="GO:0000976">
    <property type="term" value="F:transcription cis-regulatory region binding"/>
    <property type="evidence" value="ECO:0007669"/>
    <property type="project" value="TreeGrafter"/>
</dbReference>
<dbReference type="Pfam" id="PF13377">
    <property type="entry name" value="Peripla_BP_3"/>
    <property type="match status" value="1"/>
</dbReference>
<dbReference type="InterPro" id="IPR046335">
    <property type="entry name" value="LacI/GalR-like_sensor"/>
</dbReference>
<dbReference type="InterPro" id="IPR010982">
    <property type="entry name" value="Lambda_DNA-bd_dom_sf"/>
</dbReference>
<organism evidence="5 6">
    <name type="scientific">Sphingomonas spermidinifaciens</name>
    <dbReference type="NCBI Taxonomy" id="1141889"/>
    <lineage>
        <taxon>Bacteria</taxon>
        <taxon>Pseudomonadati</taxon>
        <taxon>Pseudomonadota</taxon>
        <taxon>Alphaproteobacteria</taxon>
        <taxon>Sphingomonadales</taxon>
        <taxon>Sphingomonadaceae</taxon>
        <taxon>Sphingomonas</taxon>
    </lineage>
</organism>
<dbReference type="InterPro" id="IPR000843">
    <property type="entry name" value="HTH_LacI"/>
</dbReference>
<protein>
    <submittedName>
        <fullName evidence="5">LacI family transcriptional regulator</fullName>
    </submittedName>
</protein>
<dbReference type="PROSITE" id="PS50932">
    <property type="entry name" value="HTH_LACI_2"/>
    <property type="match status" value="1"/>
</dbReference>